<feature type="region of interest" description="Disordered" evidence="8">
    <location>
        <begin position="649"/>
        <end position="706"/>
    </location>
</feature>
<organism evidence="10 11">
    <name type="scientific">Fistulina hepatica ATCC 64428</name>
    <dbReference type="NCBI Taxonomy" id="1128425"/>
    <lineage>
        <taxon>Eukaryota</taxon>
        <taxon>Fungi</taxon>
        <taxon>Dikarya</taxon>
        <taxon>Basidiomycota</taxon>
        <taxon>Agaricomycotina</taxon>
        <taxon>Agaricomycetes</taxon>
        <taxon>Agaricomycetidae</taxon>
        <taxon>Agaricales</taxon>
        <taxon>Fistulinaceae</taxon>
        <taxon>Fistulina</taxon>
    </lineage>
</organism>
<feature type="compositionally biased region" description="Basic residues" evidence="8">
    <location>
        <begin position="18"/>
        <end position="32"/>
    </location>
</feature>
<feature type="region of interest" description="Disordered" evidence="8">
    <location>
        <begin position="13"/>
        <end position="44"/>
    </location>
</feature>
<evidence type="ECO:0000256" key="4">
    <source>
        <dbReference type="ARBA" id="ARBA00022670"/>
    </source>
</evidence>
<feature type="compositionally biased region" description="Low complexity" evidence="8">
    <location>
        <begin position="665"/>
        <end position="674"/>
    </location>
</feature>
<feature type="region of interest" description="Disordered" evidence="8">
    <location>
        <begin position="556"/>
        <end position="628"/>
    </location>
</feature>
<feature type="compositionally biased region" description="Low complexity" evidence="8">
    <location>
        <begin position="567"/>
        <end position="583"/>
    </location>
</feature>
<reference evidence="10 11" key="1">
    <citation type="journal article" date="2015" name="Fungal Genet. Biol.">
        <title>Evolution of novel wood decay mechanisms in Agaricales revealed by the genome sequences of Fistulina hepatica and Cylindrobasidium torrendii.</title>
        <authorList>
            <person name="Floudas D."/>
            <person name="Held B.W."/>
            <person name="Riley R."/>
            <person name="Nagy L.G."/>
            <person name="Koehler G."/>
            <person name="Ransdell A.S."/>
            <person name="Younus H."/>
            <person name="Chow J."/>
            <person name="Chiniquy J."/>
            <person name="Lipzen A."/>
            <person name="Tritt A."/>
            <person name="Sun H."/>
            <person name="Haridas S."/>
            <person name="LaButti K."/>
            <person name="Ohm R.A."/>
            <person name="Kues U."/>
            <person name="Blanchette R.A."/>
            <person name="Grigoriev I.V."/>
            <person name="Minto R.E."/>
            <person name="Hibbett D.S."/>
        </authorList>
    </citation>
    <scope>NUCLEOTIDE SEQUENCE [LARGE SCALE GENOMIC DNA]</scope>
    <source>
        <strain evidence="10 11">ATCC 64428</strain>
    </source>
</reference>
<proteinExistence type="inferred from homology"/>
<protein>
    <recommendedName>
        <fullName evidence="3">ubiquitinyl hydrolase 1</fullName>
        <ecNumber evidence="3">3.4.19.12</ecNumber>
    </recommendedName>
</protein>
<accession>A0A0D7AIF7</accession>
<dbReference type="GO" id="GO:0004843">
    <property type="term" value="F:cysteine-type deubiquitinase activity"/>
    <property type="evidence" value="ECO:0007669"/>
    <property type="project" value="UniProtKB-EC"/>
</dbReference>
<evidence type="ECO:0000256" key="3">
    <source>
        <dbReference type="ARBA" id="ARBA00012759"/>
    </source>
</evidence>
<comment type="catalytic activity">
    <reaction evidence="1">
        <text>Thiol-dependent hydrolysis of ester, thioester, amide, peptide and isopeptide bonds formed by the C-terminal Gly of ubiquitin (a 76-residue protein attached to proteins as an intracellular targeting signal).</text>
        <dbReference type="EC" id="3.4.19.12"/>
    </reaction>
</comment>
<dbReference type="InterPro" id="IPR038765">
    <property type="entry name" value="Papain-like_cys_pep_sf"/>
</dbReference>
<dbReference type="AlphaFoldDB" id="A0A0D7AIF7"/>
<evidence type="ECO:0000256" key="1">
    <source>
        <dbReference type="ARBA" id="ARBA00000707"/>
    </source>
</evidence>
<evidence type="ECO:0000256" key="5">
    <source>
        <dbReference type="ARBA" id="ARBA00022786"/>
    </source>
</evidence>
<gene>
    <name evidence="10" type="ORF">FISHEDRAFT_36609</name>
</gene>
<dbReference type="CDD" id="cd02662">
    <property type="entry name" value="Peptidase_C19F"/>
    <property type="match status" value="1"/>
</dbReference>
<keyword evidence="11" id="KW-1185">Reference proteome</keyword>
<dbReference type="EC" id="3.4.19.12" evidence="3"/>
<dbReference type="PANTHER" id="PTHR24006">
    <property type="entry name" value="UBIQUITIN CARBOXYL-TERMINAL HYDROLASE"/>
    <property type="match status" value="1"/>
</dbReference>
<dbReference type="InterPro" id="IPR001394">
    <property type="entry name" value="Peptidase_C19_UCH"/>
</dbReference>
<dbReference type="Proteomes" id="UP000054144">
    <property type="component" value="Unassembled WGS sequence"/>
</dbReference>
<dbReference type="GO" id="GO:0005634">
    <property type="term" value="C:nucleus"/>
    <property type="evidence" value="ECO:0007669"/>
    <property type="project" value="TreeGrafter"/>
</dbReference>
<feature type="domain" description="USP" evidence="9">
    <location>
        <begin position="52"/>
        <end position="523"/>
    </location>
</feature>
<evidence type="ECO:0000256" key="6">
    <source>
        <dbReference type="ARBA" id="ARBA00022801"/>
    </source>
</evidence>
<evidence type="ECO:0000313" key="10">
    <source>
        <dbReference type="EMBL" id="KIY51650.1"/>
    </source>
</evidence>
<sequence length="706" mass="77781">MLGALLPWNWGATDPTTHHHPHHSRHRRRHAHREADPDEDLNELDVRGGSYPGLVNISGTYCFMNSTLQASMCLMHAKAMASLAYLNPHLDAIHSRAVVLDVPSPVVDTLRSLLHKLNTPHSRSGALRPADMIDALSQRAAGKSNSLMGSREHQDAQELFQLLSECIKEEINSVDKEGLRDRGLGTFAQWSSPRELGKSVFDGLTANRRSCVVCGYTEAVMHFPFDSWQLALPSTYDLVDLDVLLQDYTRLEILNDCVCRKCSLVATHKRLLQDLADLAEATRPEANPSNSKRRRFKEVKKMEARVREALSDGRIEEDLKDVRMEKVFSKVSTKQAMIARPPPVLVLHLNRSMHHSYGGASKNPIRVRFQEILDLTPYTTSGNLSTVPTQAISVPASHSPLSRSTTPTPSTYASTRTLYRLSSVVCHFGAHSFGHYICYRRKPRGDRLLLPKAKHVAVSSVIAGYSQDAADYEWEGQPDFESEAGAGSGRGWLRISDTTVGECGIETVLQEQRSAFMLYYERVVLPRPTPPRSQSEETLKPRAEASVPVMNGYAQPEQAQQAVPRMSRSSSSARVVRSVAAGRGRSRSERSASVSVKDYTASAVSGRDSPSLHLLNGDDSKRANGNAMANGDAHIASSRHDRNAQETLLPNGELPTLGTCDRVSHSSALSSSGSLENRNALTPSQSSVLSPQPKHYTPPDLVELRA</sequence>
<evidence type="ECO:0000256" key="7">
    <source>
        <dbReference type="ARBA" id="ARBA00022807"/>
    </source>
</evidence>
<evidence type="ECO:0000256" key="2">
    <source>
        <dbReference type="ARBA" id="ARBA00009085"/>
    </source>
</evidence>
<dbReference type="InterPro" id="IPR028889">
    <property type="entry name" value="USP"/>
</dbReference>
<feature type="compositionally biased region" description="Polar residues" evidence="8">
    <location>
        <begin position="675"/>
        <end position="690"/>
    </location>
</feature>
<name>A0A0D7AIF7_9AGAR</name>
<dbReference type="PROSITE" id="PS50235">
    <property type="entry name" value="USP_3"/>
    <property type="match status" value="1"/>
</dbReference>
<dbReference type="GO" id="GO:0005829">
    <property type="term" value="C:cytosol"/>
    <property type="evidence" value="ECO:0007669"/>
    <property type="project" value="TreeGrafter"/>
</dbReference>
<dbReference type="PROSITE" id="PS00973">
    <property type="entry name" value="USP_2"/>
    <property type="match status" value="1"/>
</dbReference>
<dbReference type="GO" id="GO:0016579">
    <property type="term" value="P:protein deubiquitination"/>
    <property type="evidence" value="ECO:0007669"/>
    <property type="project" value="InterPro"/>
</dbReference>
<evidence type="ECO:0000259" key="9">
    <source>
        <dbReference type="PROSITE" id="PS50235"/>
    </source>
</evidence>
<dbReference type="InterPro" id="IPR050164">
    <property type="entry name" value="Peptidase_C19"/>
</dbReference>
<keyword evidence="6" id="KW-0378">Hydrolase</keyword>
<keyword evidence="4" id="KW-0645">Protease</keyword>
<dbReference type="SUPFAM" id="SSF54001">
    <property type="entry name" value="Cysteine proteinases"/>
    <property type="match status" value="1"/>
</dbReference>
<dbReference type="OrthoDB" id="2020758at2759"/>
<dbReference type="Pfam" id="PF00443">
    <property type="entry name" value="UCH"/>
    <property type="match status" value="1"/>
</dbReference>
<dbReference type="GO" id="GO:0006508">
    <property type="term" value="P:proteolysis"/>
    <property type="evidence" value="ECO:0007669"/>
    <property type="project" value="UniProtKB-KW"/>
</dbReference>
<dbReference type="Gene3D" id="3.90.70.10">
    <property type="entry name" value="Cysteine proteinases"/>
    <property type="match status" value="1"/>
</dbReference>
<evidence type="ECO:0000313" key="11">
    <source>
        <dbReference type="Proteomes" id="UP000054144"/>
    </source>
</evidence>
<keyword evidence="7" id="KW-0788">Thiol protease</keyword>
<evidence type="ECO:0000256" key="8">
    <source>
        <dbReference type="SAM" id="MobiDB-lite"/>
    </source>
</evidence>
<keyword evidence="5" id="KW-0833">Ubl conjugation pathway</keyword>
<dbReference type="EMBL" id="KN881649">
    <property type="protein sequence ID" value="KIY51650.1"/>
    <property type="molecule type" value="Genomic_DNA"/>
</dbReference>
<comment type="similarity">
    <text evidence="2">Belongs to the peptidase C19 family.</text>
</comment>
<dbReference type="PANTHER" id="PTHR24006:SF888">
    <property type="entry name" value="UBIQUITIN CARBOXYL-TERMINAL HYDROLASE 30"/>
    <property type="match status" value="1"/>
</dbReference>
<dbReference type="InterPro" id="IPR018200">
    <property type="entry name" value="USP_CS"/>
</dbReference>